<dbReference type="OrthoDB" id="2392at2759"/>
<dbReference type="GO" id="GO:0052689">
    <property type="term" value="F:carboxylic ester hydrolase activity"/>
    <property type="evidence" value="ECO:0007669"/>
    <property type="project" value="TreeGrafter"/>
</dbReference>
<feature type="signal peptide" evidence="3">
    <location>
        <begin position="1"/>
        <end position="43"/>
    </location>
</feature>
<keyword evidence="2" id="KW-0378">Hydrolase</keyword>
<keyword evidence="3" id="KW-0732">Signal</keyword>
<comment type="caution">
    <text evidence="5">The sequence shown here is derived from an EMBL/GenBank/DDBJ whole genome shotgun (WGS) entry which is preliminary data.</text>
</comment>
<sequence>MPDAASRYCRLHPSHVPHSSSPPASCSSALLLCLLALFSAAAAENSLLPFLPLLPVPTDRQPRQGDGVGGEGYTILPVLRNEQPATVIILHGMGSTGEAWGFLSLALSFFSLNYVKFIIPTAPLTHVTYLDKQLRSWYDIRTFRQSAAANLSSLTPAQLLNLVDIDRPQFDNAVERVNDIIRSEVERGVNPQRILLLGFSQGGALALHAFLRSPWSLAAVIGVATWIPFIQEYPSAMSPATRNRHMLLMHGTDDTAVPYVFAQYLANRLSSFRSNVNFTTFAGEPHVILNVQVIETIEHFVSQRAPGTMRYLDKLINDMTEKFGSLSSRLESVPNVSM</sequence>
<evidence type="ECO:0000256" key="3">
    <source>
        <dbReference type="SAM" id="SignalP"/>
    </source>
</evidence>
<dbReference type="InterPro" id="IPR050565">
    <property type="entry name" value="LYPA1-2/EST-like"/>
</dbReference>
<evidence type="ECO:0000313" key="6">
    <source>
        <dbReference type="Proteomes" id="UP000247409"/>
    </source>
</evidence>
<dbReference type="InterPro" id="IPR003140">
    <property type="entry name" value="PLipase/COase/thioEstase"/>
</dbReference>
<dbReference type="Gene3D" id="3.40.50.1820">
    <property type="entry name" value="alpha/beta hydrolase"/>
    <property type="match status" value="1"/>
</dbReference>
<dbReference type="PANTHER" id="PTHR10655:SF17">
    <property type="entry name" value="LYSOPHOSPHOLIPASE-LIKE PROTEIN 1"/>
    <property type="match status" value="1"/>
</dbReference>
<dbReference type="PANTHER" id="PTHR10655">
    <property type="entry name" value="LYSOPHOSPHOLIPASE-RELATED"/>
    <property type="match status" value="1"/>
</dbReference>
<dbReference type="InterPro" id="IPR029058">
    <property type="entry name" value="AB_hydrolase_fold"/>
</dbReference>
<evidence type="ECO:0000256" key="1">
    <source>
        <dbReference type="ARBA" id="ARBA00006499"/>
    </source>
</evidence>
<dbReference type="Proteomes" id="UP000247409">
    <property type="component" value="Unassembled WGS sequence"/>
</dbReference>
<gene>
    <name evidence="5" type="ORF">BWQ96_00227</name>
</gene>
<feature type="chain" id="PRO_5016177678" evidence="3">
    <location>
        <begin position="44"/>
        <end position="338"/>
    </location>
</feature>
<dbReference type="GO" id="GO:0008474">
    <property type="term" value="F:palmitoyl-(protein) hydrolase activity"/>
    <property type="evidence" value="ECO:0007669"/>
    <property type="project" value="TreeGrafter"/>
</dbReference>
<evidence type="ECO:0000313" key="5">
    <source>
        <dbReference type="EMBL" id="PXF50067.1"/>
    </source>
</evidence>
<dbReference type="Pfam" id="PF02230">
    <property type="entry name" value="Abhydrolase_2"/>
    <property type="match status" value="1"/>
</dbReference>
<dbReference type="GO" id="GO:0005737">
    <property type="term" value="C:cytoplasm"/>
    <property type="evidence" value="ECO:0007669"/>
    <property type="project" value="TreeGrafter"/>
</dbReference>
<dbReference type="AlphaFoldDB" id="A0A2V3J8N1"/>
<proteinExistence type="inferred from homology"/>
<feature type="domain" description="Phospholipase/carboxylesterase/thioesterase" evidence="4">
    <location>
        <begin position="82"/>
        <end position="301"/>
    </location>
</feature>
<evidence type="ECO:0000259" key="4">
    <source>
        <dbReference type="Pfam" id="PF02230"/>
    </source>
</evidence>
<organism evidence="5 6">
    <name type="scientific">Gracilariopsis chorda</name>
    <dbReference type="NCBI Taxonomy" id="448386"/>
    <lineage>
        <taxon>Eukaryota</taxon>
        <taxon>Rhodophyta</taxon>
        <taxon>Florideophyceae</taxon>
        <taxon>Rhodymeniophycidae</taxon>
        <taxon>Gracilariales</taxon>
        <taxon>Gracilariaceae</taxon>
        <taxon>Gracilariopsis</taxon>
    </lineage>
</organism>
<comment type="similarity">
    <text evidence="1">Belongs to the AB hydrolase superfamily. AB hydrolase 2 family.</text>
</comment>
<evidence type="ECO:0000256" key="2">
    <source>
        <dbReference type="ARBA" id="ARBA00022801"/>
    </source>
</evidence>
<name>A0A2V3J8N1_9FLOR</name>
<accession>A0A2V3J8N1</accession>
<dbReference type="EMBL" id="NBIV01000001">
    <property type="protein sequence ID" value="PXF50067.1"/>
    <property type="molecule type" value="Genomic_DNA"/>
</dbReference>
<reference evidence="5 6" key="1">
    <citation type="journal article" date="2018" name="Mol. Biol. Evol.">
        <title>Analysis of the draft genome of the red seaweed Gracilariopsis chorda provides insights into genome size evolution in Rhodophyta.</title>
        <authorList>
            <person name="Lee J."/>
            <person name="Yang E.C."/>
            <person name="Graf L."/>
            <person name="Yang J.H."/>
            <person name="Qiu H."/>
            <person name="Zel Zion U."/>
            <person name="Chan C.X."/>
            <person name="Stephens T.G."/>
            <person name="Weber A.P.M."/>
            <person name="Boo G.H."/>
            <person name="Boo S.M."/>
            <person name="Kim K.M."/>
            <person name="Shin Y."/>
            <person name="Jung M."/>
            <person name="Lee S.J."/>
            <person name="Yim H.S."/>
            <person name="Lee J.H."/>
            <person name="Bhattacharya D."/>
            <person name="Yoon H.S."/>
        </authorList>
    </citation>
    <scope>NUCLEOTIDE SEQUENCE [LARGE SCALE GENOMIC DNA]</scope>
    <source>
        <strain evidence="5 6">SKKU-2015</strain>
        <tissue evidence="5">Whole body</tissue>
    </source>
</reference>
<dbReference type="STRING" id="448386.A0A2V3J8N1"/>
<dbReference type="SUPFAM" id="SSF53474">
    <property type="entry name" value="alpha/beta-Hydrolases"/>
    <property type="match status" value="1"/>
</dbReference>
<keyword evidence="6" id="KW-1185">Reference proteome</keyword>
<protein>
    <submittedName>
        <fullName evidence="5">Acyl-protein thioesterase 1</fullName>
    </submittedName>
</protein>